<evidence type="ECO:0000259" key="1">
    <source>
        <dbReference type="Pfam" id="PF07475"/>
    </source>
</evidence>
<keyword evidence="3" id="KW-1185">Reference proteome</keyword>
<keyword evidence="2" id="KW-0808">Transferase</keyword>
<organism evidence="2 3">
    <name type="scientific">Breoghania corrubedonensis</name>
    <dbReference type="NCBI Taxonomy" id="665038"/>
    <lineage>
        <taxon>Bacteria</taxon>
        <taxon>Pseudomonadati</taxon>
        <taxon>Pseudomonadota</taxon>
        <taxon>Alphaproteobacteria</taxon>
        <taxon>Hyphomicrobiales</taxon>
        <taxon>Stappiaceae</taxon>
        <taxon>Breoghania</taxon>
    </lineage>
</organism>
<dbReference type="GO" id="GO:0000155">
    <property type="term" value="F:phosphorelay sensor kinase activity"/>
    <property type="evidence" value="ECO:0007669"/>
    <property type="project" value="InterPro"/>
</dbReference>
<dbReference type="CDD" id="cd01918">
    <property type="entry name" value="HprK_C"/>
    <property type="match status" value="1"/>
</dbReference>
<reference evidence="2 3" key="1">
    <citation type="submission" date="2018-04" db="EMBL/GenBank/DDBJ databases">
        <title>Genomic Encyclopedia of Archaeal and Bacterial Type Strains, Phase II (KMG-II): from individual species to whole genera.</title>
        <authorList>
            <person name="Goeker M."/>
        </authorList>
    </citation>
    <scope>NUCLEOTIDE SEQUENCE [LARGE SCALE GENOMIC DNA]</scope>
    <source>
        <strain evidence="2 3">DSM 23382</strain>
    </source>
</reference>
<dbReference type="OrthoDB" id="8326226at2"/>
<protein>
    <submittedName>
        <fullName evidence="2">Hpr(Ser) kinase/phosphatase</fullName>
    </submittedName>
</protein>
<proteinExistence type="predicted"/>
<dbReference type="GO" id="GO:0005524">
    <property type="term" value="F:ATP binding"/>
    <property type="evidence" value="ECO:0007669"/>
    <property type="project" value="InterPro"/>
</dbReference>
<sequence>MRITAATHATCVVIGTAGVLIRGPSGSGKSALGLSLVEHAQGAGHFAALVGDDRVALEVSGGRLVARVPPAIAGLIEQRGHGIRPMPYLPAAVVRLVVDLVPAKTIVRMPEQDTLSTVVNGVTLARQPAPEHDVGQAMALTLAALQHSLHGRAPVPAPRLGTQAGMP</sequence>
<dbReference type="InterPro" id="IPR011104">
    <property type="entry name" value="Hpr_kin/Pase_C"/>
</dbReference>
<comment type="caution">
    <text evidence="2">The sequence shown here is derived from an EMBL/GenBank/DDBJ whole genome shotgun (WGS) entry which is preliminary data.</text>
</comment>
<dbReference type="Proteomes" id="UP000244081">
    <property type="component" value="Unassembled WGS sequence"/>
</dbReference>
<evidence type="ECO:0000313" key="2">
    <source>
        <dbReference type="EMBL" id="PTW62761.1"/>
    </source>
</evidence>
<accession>A0A2T5VG76</accession>
<name>A0A2T5VG76_9HYPH</name>
<feature type="domain" description="HPr kinase/phosphorylase C-terminal" evidence="1">
    <location>
        <begin position="5"/>
        <end position="83"/>
    </location>
</feature>
<dbReference type="RefSeq" id="WP_107988281.1">
    <property type="nucleotide sequence ID" value="NZ_QAYG01000001.1"/>
</dbReference>
<dbReference type="Pfam" id="PF07475">
    <property type="entry name" value="Hpr_kinase_C"/>
    <property type="match status" value="1"/>
</dbReference>
<keyword evidence="2" id="KW-0418">Kinase</keyword>
<dbReference type="AlphaFoldDB" id="A0A2T5VG76"/>
<dbReference type="Gene3D" id="3.40.50.300">
    <property type="entry name" value="P-loop containing nucleotide triphosphate hydrolases"/>
    <property type="match status" value="1"/>
</dbReference>
<evidence type="ECO:0000313" key="3">
    <source>
        <dbReference type="Proteomes" id="UP000244081"/>
    </source>
</evidence>
<dbReference type="InterPro" id="IPR027417">
    <property type="entry name" value="P-loop_NTPase"/>
</dbReference>
<dbReference type="EMBL" id="QAYG01000001">
    <property type="protein sequence ID" value="PTW62761.1"/>
    <property type="molecule type" value="Genomic_DNA"/>
</dbReference>
<dbReference type="GO" id="GO:0006109">
    <property type="term" value="P:regulation of carbohydrate metabolic process"/>
    <property type="evidence" value="ECO:0007669"/>
    <property type="project" value="InterPro"/>
</dbReference>
<dbReference type="SUPFAM" id="SSF53795">
    <property type="entry name" value="PEP carboxykinase-like"/>
    <property type="match status" value="1"/>
</dbReference>
<gene>
    <name evidence="2" type="ORF">C8N35_101809</name>
</gene>